<dbReference type="AlphaFoldDB" id="A0AA36B7A2"/>
<dbReference type="Proteomes" id="UP001162480">
    <property type="component" value="Chromosome 9"/>
</dbReference>
<name>A0AA36B7A2_OCTVU</name>
<keyword evidence="2" id="KW-1185">Reference proteome</keyword>
<accession>A0AA36B7A2</accession>
<dbReference type="EMBL" id="OX597822">
    <property type="protein sequence ID" value="CAI9728307.1"/>
    <property type="molecule type" value="Genomic_DNA"/>
</dbReference>
<protein>
    <submittedName>
        <fullName evidence="1">Uncharacterized protein</fullName>
    </submittedName>
</protein>
<sequence>MGRKCDFSASQKSISAELSKSKSKLEISKIIGIYHQTVKKFATAPTKIRKRADKGFHWNIDVINTINENITTPTSSKQLEIIVNFL</sequence>
<gene>
    <name evidence="1" type="ORF">OCTVUL_1B005538</name>
</gene>
<proteinExistence type="predicted"/>
<organism evidence="1 2">
    <name type="scientific">Octopus vulgaris</name>
    <name type="common">Common octopus</name>
    <dbReference type="NCBI Taxonomy" id="6645"/>
    <lineage>
        <taxon>Eukaryota</taxon>
        <taxon>Metazoa</taxon>
        <taxon>Spiralia</taxon>
        <taxon>Lophotrochozoa</taxon>
        <taxon>Mollusca</taxon>
        <taxon>Cephalopoda</taxon>
        <taxon>Coleoidea</taxon>
        <taxon>Octopodiformes</taxon>
        <taxon>Octopoda</taxon>
        <taxon>Incirrata</taxon>
        <taxon>Octopodidae</taxon>
        <taxon>Octopus</taxon>
    </lineage>
</organism>
<evidence type="ECO:0000313" key="2">
    <source>
        <dbReference type="Proteomes" id="UP001162480"/>
    </source>
</evidence>
<reference evidence="1" key="1">
    <citation type="submission" date="2023-08" db="EMBL/GenBank/DDBJ databases">
        <authorList>
            <person name="Alioto T."/>
            <person name="Alioto T."/>
            <person name="Gomez Garrido J."/>
        </authorList>
    </citation>
    <scope>NUCLEOTIDE SEQUENCE</scope>
</reference>
<evidence type="ECO:0000313" key="1">
    <source>
        <dbReference type="EMBL" id="CAI9728307.1"/>
    </source>
</evidence>